<dbReference type="OrthoDB" id="3990054at2759"/>
<evidence type="ECO:0000256" key="3">
    <source>
        <dbReference type="ARBA" id="ARBA00022824"/>
    </source>
</evidence>
<evidence type="ECO:0000313" key="10">
    <source>
        <dbReference type="Proteomes" id="UP000355283"/>
    </source>
</evidence>
<dbReference type="GO" id="GO:0140042">
    <property type="term" value="P:lipid droplet formation"/>
    <property type="evidence" value="ECO:0007669"/>
    <property type="project" value="UniProtKB-ARBA"/>
</dbReference>
<dbReference type="InterPro" id="IPR009617">
    <property type="entry name" value="Seipin"/>
</dbReference>
<evidence type="ECO:0000256" key="4">
    <source>
        <dbReference type="ARBA" id="ARBA00022989"/>
    </source>
</evidence>
<evidence type="ECO:0000256" key="5">
    <source>
        <dbReference type="ARBA" id="ARBA00023098"/>
    </source>
</evidence>
<organism evidence="9 10">
    <name type="scientific">Nannochloropsis salina CCMP1776</name>
    <dbReference type="NCBI Taxonomy" id="1027361"/>
    <lineage>
        <taxon>Eukaryota</taxon>
        <taxon>Sar</taxon>
        <taxon>Stramenopiles</taxon>
        <taxon>Ochrophyta</taxon>
        <taxon>Eustigmatophyceae</taxon>
        <taxon>Eustigmatales</taxon>
        <taxon>Monodopsidaceae</taxon>
        <taxon>Microchloropsis</taxon>
        <taxon>Microchloropsis salina</taxon>
    </lineage>
</organism>
<dbReference type="CDD" id="cd23995">
    <property type="entry name" value="Seipin_BSCL2_like"/>
    <property type="match status" value="1"/>
</dbReference>
<keyword evidence="4 8" id="KW-1133">Transmembrane helix</keyword>
<evidence type="ECO:0008006" key="11">
    <source>
        <dbReference type="Google" id="ProtNLM"/>
    </source>
</evidence>
<comment type="caution">
    <text evidence="9">The sequence shown here is derived from an EMBL/GenBank/DDBJ whole genome shotgun (WGS) entry which is preliminary data.</text>
</comment>
<sequence>MLRLLDVGLEIGRGLGLVRSTSFIEEMEGLVFRYASSLLATALKLLQYLFLGLALITSATALYTVAYQLIMPTKLHEKELFFDYFPPANPLGERLAARQEPSGGAPGSLWKGGLEDIGKTFSPAEAPSPPPSPPPSLDPSTCPGLPPSPPSFPPSSPSPYPHAHVDFLSQHNQWLPSPLTKTEPPLDRILRPERVYVIDVEVTVPDSETNAMLGNFMLFVDLFTKDDDLLAHSARPLILTYRSPWIRLFRSLLLAPLLALGFAQEAQVLRVTFFDRFRESLAHPLAHARVRLSSPRLHLYKASMSITAQLNWLQFVMYNWFYTTAFLIVLLISSIEAAVVGFLYVWSQLEGEEAEAREEGKEEEAGWYIHPGGDSLRGRDGLGGREGGRQAFVPGYHHYHVANDEAEVLLGAGGRAGGEGREGGRGDGREGGKAPECR</sequence>
<dbReference type="Proteomes" id="UP000355283">
    <property type="component" value="Unassembled WGS sequence"/>
</dbReference>
<dbReference type="PANTHER" id="PTHR21212:SF0">
    <property type="entry name" value="SEIPIN"/>
    <property type="match status" value="1"/>
</dbReference>
<feature type="region of interest" description="Disordered" evidence="7">
    <location>
        <begin position="412"/>
        <end position="438"/>
    </location>
</feature>
<comment type="subcellular location">
    <subcellularLocation>
        <location evidence="1">Endoplasmic reticulum membrane</location>
        <topology evidence="1">Multi-pass membrane protein</topology>
    </subcellularLocation>
</comment>
<keyword evidence="2 8" id="KW-0812">Transmembrane</keyword>
<reference evidence="9 10" key="1">
    <citation type="submission" date="2019-01" db="EMBL/GenBank/DDBJ databases">
        <title>Nuclear Genome Assembly of the Microalgal Biofuel strain Nannochloropsis salina CCMP1776.</title>
        <authorList>
            <person name="Hovde B."/>
        </authorList>
    </citation>
    <scope>NUCLEOTIDE SEQUENCE [LARGE SCALE GENOMIC DNA]</scope>
    <source>
        <strain evidence="9 10">CCMP1776</strain>
    </source>
</reference>
<dbReference type="AlphaFoldDB" id="A0A4D9D7J7"/>
<feature type="compositionally biased region" description="Pro residues" evidence="7">
    <location>
        <begin position="144"/>
        <end position="159"/>
    </location>
</feature>
<keyword evidence="10" id="KW-1185">Reference proteome</keyword>
<dbReference type="EMBL" id="SDOX01000018">
    <property type="protein sequence ID" value="TFJ84559.1"/>
    <property type="molecule type" value="Genomic_DNA"/>
</dbReference>
<dbReference type="GO" id="GO:0005789">
    <property type="term" value="C:endoplasmic reticulum membrane"/>
    <property type="evidence" value="ECO:0007669"/>
    <property type="project" value="UniProtKB-SubCell"/>
</dbReference>
<feature type="transmembrane region" description="Helical" evidence="8">
    <location>
        <begin position="48"/>
        <end position="70"/>
    </location>
</feature>
<evidence type="ECO:0000256" key="7">
    <source>
        <dbReference type="SAM" id="MobiDB-lite"/>
    </source>
</evidence>
<evidence type="ECO:0000256" key="6">
    <source>
        <dbReference type="ARBA" id="ARBA00023136"/>
    </source>
</evidence>
<evidence type="ECO:0000256" key="2">
    <source>
        <dbReference type="ARBA" id="ARBA00022692"/>
    </source>
</evidence>
<feature type="region of interest" description="Disordered" evidence="7">
    <location>
        <begin position="120"/>
        <end position="159"/>
    </location>
</feature>
<dbReference type="GO" id="GO:0006629">
    <property type="term" value="P:lipid metabolic process"/>
    <property type="evidence" value="ECO:0007669"/>
    <property type="project" value="UniProtKB-KW"/>
</dbReference>
<keyword evidence="5" id="KW-0443">Lipid metabolism</keyword>
<feature type="compositionally biased region" description="Basic and acidic residues" evidence="7">
    <location>
        <begin position="418"/>
        <end position="438"/>
    </location>
</feature>
<evidence type="ECO:0000313" key="9">
    <source>
        <dbReference type="EMBL" id="TFJ84559.1"/>
    </source>
</evidence>
<evidence type="ECO:0000256" key="8">
    <source>
        <dbReference type="SAM" id="Phobius"/>
    </source>
</evidence>
<feature type="compositionally biased region" description="Pro residues" evidence="7">
    <location>
        <begin position="126"/>
        <end position="137"/>
    </location>
</feature>
<accession>A0A4D9D7J7</accession>
<name>A0A4D9D7J7_9STRA</name>
<protein>
    <recommendedName>
        <fullName evidence="11">Seipin</fullName>
    </recommendedName>
</protein>
<proteinExistence type="predicted"/>
<feature type="transmembrane region" description="Helical" evidence="8">
    <location>
        <begin position="320"/>
        <end position="346"/>
    </location>
</feature>
<dbReference type="Pfam" id="PF06775">
    <property type="entry name" value="Seipin"/>
    <property type="match status" value="1"/>
</dbReference>
<evidence type="ECO:0000256" key="1">
    <source>
        <dbReference type="ARBA" id="ARBA00004477"/>
    </source>
</evidence>
<keyword evidence="6 8" id="KW-0472">Membrane</keyword>
<gene>
    <name evidence="9" type="ORF">NSK_004024</name>
</gene>
<keyword evidence="3" id="KW-0256">Endoplasmic reticulum</keyword>
<dbReference type="PANTHER" id="PTHR21212">
    <property type="entry name" value="BERNARDINELLI-SEIP CONGENITAL LIPODYSTROPHY 2 HOMOLOG BSCL2 PROTEIN"/>
    <property type="match status" value="1"/>
</dbReference>